<dbReference type="AlphaFoldDB" id="A0A9P7QRA5"/>
<proteinExistence type="predicted"/>
<evidence type="ECO:0000313" key="1">
    <source>
        <dbReference type="EMBL" id="KAG7041374.1"/>
    </source>
</evidence>
<sequence>MDIHSWLSSRGPWSLEIQVAQSQISLDDQHPCPGHIFQRQVGLGIECRSSVLRFGITALTFPTIKPD</sequence>
<dbReference type="Proteomes" id="UP000699042">
    <property type="component" value="Unassembled WGS sequence"/>
</dbReference>
<accession>A0A9P7QRA5</accession>
<evidence type="ECO:0000313" key="2">
    <source>
        <dbReference type="Proteomes" id="UP000699042"/>
    </source>
</evidence>
<organism evidence="1 2">
    <name type="scientific">Colletotrichum scovillei</name>
    <dbReference type="NCBI Taxonomy" id="1209932"/>
    <lineage>
        <taxon>Eukaryota</taxon>
        <taxon>Fungi</taxon>
        <taxon>Dikarya</taxon>
        <taxon>Ascomycota</taxon>
        <taxon>Pezizomycotina</taxon>
        <taxon>Sordariomycetes</taxon>
        <taxon>Hypocreomycetidae</taxon>
        <taxon>Glomerellales</taxon>
        <taxon>Glomerellaceae</taxon>
        <taxon>Colletotrichum</taxon>
        <taxon>Colletotrichum acutatum species complex</taxon>
    </lineage>
</organism>
<protein>
    <submittedName>
        <fullName evidence="1">Uncharacterized protein</fullName>
    </submittedName>
</protein>
<dbReference type="EMBL" id="JAESDN010000015">
    <property type="protein sequence ID" value="KAG7041374.1"/>
    <property type="molecule type" value="Genomic_DNA"/>
</dbReference>
<keyword evidence="2" id="KW-1185">Reference proteome</keyword>
<comment type="caution">
    <text evidence="1">The sequence shown here is derived from an EMBL/GenBank/DDBJ whole genome shotgun (WGS) entry which is preliminary data.</text>
</comment>
<name>A0A9P7QRA5_9PEZI</name>
<gene>
    <name evidence="1" type="ORF">JMJ77_003480</name>
</gene>
<reference evidence="1" key="1">
    <citation type="submission" date="2021-05" db="EMBL/GenBank/DDBJ databases">
        <title>Comparative genomics of three Colletotrichum scovillei strains and genetic complementation revealed genes involved fungal growth and virulence on chili pepper.</title>
        <authorList>
            <person name="Hsieh D.-K."/>
            <person name="Chuang S.-C."/>
            <person name="Chen C.-Y."/>
            <person name="Chao Y.-T."/>
            <person name="Lu M.-Y.J."/>
            <person name="Lee M.-H."/>
            <person name="Shih M.-C."/>
        </authorList>
    </citation>
    <scope>NUCLEOTIDE SEQUENCE</scope>
    <source>
        <strain evidence="1">Coll-153</strain>
    </source>
</reference>